<name>A0ABQ0GAC2_9PEZI</name>
<feature type="domain" description="RNase H type-1" evidence="9">
    <location>
        <begin position="163"/>
        <end position="323"/>
    </location>
</feature>
<dbReference type="PANTHER" id="PTHR10642">
    <property type="entry name" value="RIBONUCLEASE H1"/>
    <property type="match status" value="1"/>
</dbReference>
<keyword evidence="6" id="KW-0255">Endonuclease</keyword>
<dbReference type="PROSITE" id="PS50879">
    <property type="entry name" value="RNASE_H_1"/>
    <property type="match status" value="1"/>
</dbReference>
<gene>
    <name evidence="10" type="ORF">MFIFM68171_04917</name>
</gene>
<dbReference type="InterPro" id="IPR002156">
    <property type="entry name" value="RNaseH_domain"/>
</dbReference>
<dbReference type="EC" id="3.1.26.4" evidence="3"/>
<keyword evidence="5" id="KW-0479">Metal-binding</keyword>
<proteinExistence type="inferred from homology"/>
<dbReference type="GeneID" id="98175660"/>
<keyword evidence="4" id="KW-0540">Nuclease</keyword>
<dbReference type="CDD" id="cd13934">
    <property type="entry name" value="RNase_H_Dikarya_like"/>
    <property type="match status" value="1"/>
</dbReference>
<dbReference type="EMBL" id="BAAFSV010000002">
    <property type="protein sequence ID" value="GAB1314707.1"/>
    <property type="molecule type" value="Genomic_DNA"/>
</dbReference>
<evidence type="ECO:0000256" key="5">
    <source>
        <dbReference type="ARBA" id="ARBA00022723"/>
    </source>
</evidence>
<dbReference type="Proteomes" id="UP001628179">
    <property type="component" value="Unassembled WGS sequence"/>
</dbReference>
<keyword evidence="11" id="KW-1185">Reference proteome</keyword>
<dbReference type="Gene3D" id="3.30.420.10">
    <property type="entry name" value="Ribonuclease H-like superfamily/Ribonuclease H"/>
    <property type="match status" value="1"/>
</dbReference>
<evidence type="ECO:0000256" key="8">
    <source>
        <dbReference type="SAM" id="MobiDB-lite"/>
    </source>
</evidence>
<evidence type="ECO:0000259" key="9">
    <source>
        <dbReference type="PROSITE" id="PS50879"/>
    </source>
</evidence>
<dbReference type="SUPFAM" id="SSF53098">
    <property type="entry name" value="Ribonuclease H-like"/>
    <property type="match status" value="1"/>
</dbReference>
<organism evidence="10 11">
    <name type="scientific">Madurella fahalii</name>
    <dbReference type="NCBI Taxonomy" id="1157608"/>
    <lineage>
        <taxon>Eukaryota</taxon>
        <taxon>Fungi</taxon>
        <taxon>Dikarya</taxon>
        <taxon>Ascomycota</taxon>
        <taxon>Pezizomycotina</taxon>
        <taxon>Sordariomycetes</taxon>
        <taxon>Sordariomycetidae</taxon>
        <taxon>Sordariales</taxon>
        <taxon>Sordariales incertae sedis</taxon>
        <taxon>Madurella</taxon>
    </lineage>
</organism>
<evidence type="ECO:0000256" key="1">
    <source>
        <dbReference type="ARBA" id="ARBA00000077"/>
    </source>
</evidence>
<feature type="compositionally biased region" description="Polar residues" evidence="8">
    <location>
        <begin position="86"/>
        <end position="101"/>
    </location>
</feature>
<dbReference type="PANTHER" id="PTHR10642:SF26">
    <property type="entry name" value="RIBONUCLEASE H1"/>
    <property type="match status" value="1"/>
</dbReference>
<evidence type="ECO:0000313" key="11">
    <source>
        <dbReference type="Proteomes" id="UP001628179"/>
    </source>
</evidence>
<comment type="similarity">
    <text evidence="2">Belongs to the RNase H family.</text>
</comment>
<accession>A0ABQ0GAC2</accession>
<dbReference type="InterPro" id="IPR012337">
    <property type="entry name" value="RNaseH-like_sf"/>
</dbReference>
<comment type="catalytic activity">
    <reaction evidence="1">
        <text>Endonucleolytic cleavage to 5'-phosphomonoester.</text>
        <dbReference type="EC" id="3.1.26.4"/>
    </reaction>
</comment>
<evidence type="ECO:0000256" key="2">
    <source>
        <dbReference type="ARBA" id="ARBA00005300"/>
    </source>
</evidence>
<dbReference type="RefSeq" id="XP_070916438.1">
    <property type="nucleotide sequence ID" value="XM_071060337.1"/>
</dbReference>
<comment type="caution">
    <text evidence="10">The sequence shown here is derived from an EMBL/GenBank/DDBJ whole genome shotgun (WGS) entry which is preliminary data.</text>
</comment>
<dbReference type="InterPro" id="IPR050092">
    <property type="entry name" value="RNase_H"/>
</dbReference>
<sequence length="339" mass="36822">MPLGWYLAQGLIPLTPSSSDDEEGPCELPNGRLVCGPHGLVTCGKCCVDYSFMDDVLSHASEDEDEDGDHPGSEVEATDLDLAADGSNTTGPNTHRSNNQPIFVETPQIPADPLDALGPRLRRGTGRAFPTKFVPSSASVTPSELFSGQKSHMLITRYTFRNDAGKVLIRTDGACVDNGQPNPKAGWAFWHGSGPSGELLVASGRLETKGPFGDDSIQTSNRAELRAVIAALRFRYWPGEGFHTLVVATDSKYAVEGSTNWAKKWVENGWTTRGGAGVKNRDLWEVLLGEIERYKDEGMTVEFWRIPREWNTVADAAAKEAAAEVDAPNGWRDVMGINC</sequence>
<evidence type="ECO:0000256" key="4">
    <source>
        <dbReference type="ARBA" id="ARBA00022722"/>
    </source>
</evidence>
<dbReference type="Pfam" id="PF00075">
    <property type="entry name" value="RNase_H"/>
    <property type="match status" value="1"/>
</dbReference>
<evidence type="ECO:0000256" key="6">
    <source>
        <dbReference type="ARBA" id="ARBA00022759"/>
    </source>
</evidence>
<feature type="region of interest" description="Disordered" evidence="8">
    <location>
        <begin position="83"/>
        <end position="112"/>
    </location>
</feature>
<protein>
    <recommendedName>
        <fullName evidence="3">ribonuclease H</fullName>
        <ecNumber evidence="3">3.1.26.4</ecNumber>
    </recommendedName>
</protein>
<reference evidence="10 11" key="1">
    <citation type="submission" date="2024-09" db="EMBL/GenBank/DDBJ databases">
        <title>Itraconazole resistance in Madurella fahalii resulting from another homologue of gene encoding cytochrome P450 14-alpha sterol demethylase (CYP51).</title>
        <authorList>
            <person name="Yoshioka I."/>
            <person name="Fahal A.H."/>
            <person name="Kaneko S."/>
            <person name="Yaguchi T."/>
        </authorList>
    </citation>
    <scope>NUCLEOTIDE SEQUENCE [LARGE SCALE GENOMIC DNA]</scope>
    <source>
        <strain evidence="10 11">IFM 68171</strain>
    </source>
</reference>
<dbReference type="InterPro" id="IPR036397">
    <property type="entry name" value="RNaseH_sf"/>
</dbReference>
<evidence type="ECO:0000256" key="3">
    <source>
        <dbReference type="ARBA" id="ARBA00012180"/>
    </source>
</evidence>
<evidence type="ECO:0000313" key="10">
    <source>
        <dbReference type="EMBL" id="GAB1314707.1"/>
    </source>
</evidence>
<evidence type="ECO:0000256" key="7">
    <source>
        <dbReference type="ARBA" id="ARBA00022801"/>
    </source>
</evidence>
<keyword evidence="7" id="KW-0378">Hydrolase</keyword>